<dbReference type="Proteomes" id="UP000199063">
    <property type="component" value="Unassembled WGS sequence"/>
</dbReference>
<name>A0A1G9S415_9ACTN</name>
<dbReference type="EMBL" id="FNHI01000006">
    <property type="protein sequence ID" value="SDM30030.1"/>
    <property type="molecule type" value="Genomic_DNA"/>
</dbReference>
<evidence type="ECO:0000313" key="1">
    <source>
        <dbReference type="EMBL" id="SDM30030.1"/>
    </source>
</evidence>
<keyword evidence="2" id="KW-1185">Reference proteome</keyword>
<dbReference type="STRING" id="1196353.SAMN05444921_106154"/>
<protein>
    <submittedName>
        <fullName evidence="1">Uncharacterized protein</fullName>
    </submittedName>
</protein>
<gene>
    <name evidence="1" type="ORF">SAMN05444921_106154</name>
</gene>
<organism evidence="1 2">
    <name type="scientific">Streptomyces wuyuanensis</name>
    <dbReference type="NCBI Taxonomy" id="1196353"/>
    <lineage>
        <taxon>Bacteria</taxon>
        <taxon>Bacillati</taxon>
        <taxon>Actinomycetota</taxon>
        <taxon>Actinomycetes</taxon>
        <taxon>Kitasatosporales</taxon>
        <taxon>Streptomycetaceae</taxon>
        <taxon>Streptomyces</taxon>
    </lineage>
</organism>
<sequence length="62" mass="7125">MQSWRSILGPTYKTGILREFTRSVAPRPQTTFCNFKADILARFVPGFVRADFVDAVMESPWD</sequence>
<proteinExistence type="predicted"/>
<accession>A0A1G9S415</accession>
<reference evidence="2" key="1">
    <citation type="submission" date="2016-10" db="EMBL/GenBank/DDBJ databases">
        <authorList>
            <person name="Varghese N."/>
            <person name="Submissions S."/>
        </authorList>
    </citation>
    <scope>NUCLEOTIDE SEQUENCE [LARGE SCALE GENOMIC DNA]</scope>
    <source>
        <strain evidence="2">CGMCC 4.7042</strain>
    </source>
</reference>
<evidence type="ECO:0000313" key="2">
    <source>
        <dbReference type="Proteomes" id="UP000199063"/>
    </source>
</evidence>
<dbReference type="AlphaFoldDB" id="A0A1G9S415"/>